<sequence>MIKIDPNSLVDIIRNLTLFGVIKGFFVVGLVMYVAFSLVIVRQIKSMTEAVEDEFNGLISILAWMHLLLAIGVMVLAIVVL</sequence>
<dbReference type="EMBL" id="LCPJ01000023">
    <property type="protein sequence ID" value="KKU95303.1"/>
    <property type="molecule type" value="Genomic_DNA"/>
</dbReference>
<keyword evidence="1" id="KW-1133">Transmembrane helix</keyword>
<feature type="transmembrane region" description="Helical" evidence="1">
    <location>
        <begin position="21"/>
        <end position="41"/>
    </location>
</feature>
<evidence type="ECO:0000313" key="2">
    <source>
        <dbReference type="EMBL" id="KKU95303.1"/>
    </source>
</evidence>
<dbReference type="Proteomes" id="UP000034661">
    <property type="component" value="Unassembled WGS sequence"/>
</dbReference>
<name>A0A0G1WYA9_9BACT</name>
<protein>
    <submittedName>
        <fullName evidence="2">Uncharacterized protein</fullName>
    </submittedName>
</protein>
<dbReference type="AlphaFoldDB" id="A0A0G1WYA9"/>
<comment type="caution">
    <text evidence="2">The sequence shown here is derived from an EMBL/GenBank/DDBJ whole genome shotgun (WGS) entry which is preliminary data.</text>
</comment>
<dbReference type="InterPro" id="IPR043716">
    <property type="entry name" value="DUF5657"/>
</dbReference>
<reference evidence="2 3" key="1">
    <citation type="journal article" date="2015" name="Nature">
        <title>rRNA introns, odd ribosomes, and small enigmatic genomes across a large radiation of phyla.</title>
        <authorList>
            <person name="Brown C.T."/>
            <person name="Hug L.A."/>
            <person name="Thomas B.C."/>
            <person name="Sharon I."/>
            <person name="Castelle C.J."/>
            <person name="Singh A."/>
            <person name="Wilkins M.J."/>
            <person name="Williams K.H."/>
            <person name="Banfield J.F."/>
        </authorList>
    </citation>
    <scope>NUCLEOTIDE SEQUENCE [LARGE SCALE GENOMIC DNA]</scope>
</reference>
<evidence type="ECO:0000256" key="1">
    <source>
        <dbReference type="SAM" id="Phobius"/>
    </source>
</evidence>
<organism evidence="2 3">
    <name type="scientific">Candidatus Gottesmanbacteria bacterium GW2011_GWA1_48_13</name>
    <dbReference type="NCBI Taxonomy" id="1618439"/>
    <lineage>
        <taxon>Bacteria</taxon>
        <taxon>Candidatus Gottesmaniibacteriota</taxon>
    </lineage>
</organism>
<accession>A0A0G1WYA9</accession>
<evidence type="ECO:0000313" key="3">
    <source>
        <dbReference type="Proteomes" id="UP000034661"/>
    </source>
</evidence>
<proteinExistence type="predicted"/>
<gene>
    <name evidence="2" type="ORF">UY27_C0023G0011</name>
</gene>
<feature type="transmembrane region" description="Helical" evidence="1">
    <location>
        <begin position="61"/>
        <end position="80"/>
    </location>
</feature>
<keyword evidence="1" id="KW-0812">Transmembrane</keyword>
<keyword evidence="1" id="KW-0472">Membrane</keyword>
<dbReference type="Pfam" id="PF18901">
    <property type="entry name" value="DUF5657"/>
    <property type="match status" value="1"/>
</dbReference>